<sequence>MNLRIDKKKTVVALTGVLVLVLTACGGNSGGAEATGGPDDAPAKIIIAAGGTQAVAPWAQHLTARGQGLFDDVEKKFGIDIEFLDIDAGSSIASLTSGNIDLLISSAPSFAAARAEGVDLTAVAELGSGQNIALVGSARHEAEFGNDLSKYANSTWGYTAPGSSSEVVAIGAAKTVGLNWDNLDKVAFGKLSAALPGLESGRLDLVSVDVGTAGVAVSDGAGYVVYNSNTDAPKKVIGTMLITTPKFAENYPGLTQAIVDVYLEGMKRVQAHSDDPNTVLAQFPPEYQKLMANGFDHAWKLTEPGTKGDGIFTETAIDSTLQYLSSNGFFNEKDSATVKSGFDNSFVEAS</sequence>
<feature type="domain" description="SsuA/THI5-like" evidence="2">
    <location>
        <begin position="75"/>
        <end position="272"/>
    </location>
</feature>
<keyword evidence="1" id="KW-0732">Signal</keyword>
<evidence type="ECO:0000259" key="2">
    <source>
        <dbReference type="Pfam" id="PF09084"/>
    </source>
</evidence>
<dbReference type="PANTHER" id="PTHR30024">
    <property type="entry name" value="ALIPHATIC SULFONATES-BINDING PROTEIN-RELATED"/>
    <property type="match status" value="1"/>
</dbReference>
<feature type="chain" id="PRO_5047061759" evidence="1">
    <location>
        <begin position="35"/>
        <end position="350"/>
    </location>
</feature>
<keyword evidence="4" id="KW-1185">Reference proteome</keyword>
<dbReference type="InterPro" id="IPR015168">
    <property type="entry name" value="SsuA/THI5"/>
</dbReference>
<dbReference type="Pfam" id="PF09084">
    <property type="entry name" value="NMT1"/>
    <property type="match status" value="1"/>
</dbReference>
<dbReference type="PROSITE" id="PS51257">
    <property type="entry name" value="PROKAR_LIPOPROTEIN"/>
    <property type="match status" value="1"/>
</dbReference>
<dbReference type="EMBL" id="JAWLKB010000109">
    <property type="protein sequence ID" value="MDV6271845.1"/>
    <property type="molecule type" value="Genomic_DNA"/>
</dbReference>
<comment type="caution">
    <text evidence="3">The sequence shown here is derived from an EMBL/GenBank/DDBJ whole genome shotgun (WGS) entry which is preliminary data.</text>
</comment>
<name>A0ABU4C5Y4_RHOGO</name>
<dbReference type="SUPFAM" id="SSF53850">
    <property type="entry name" value="Periplasmic binding protein-like II"/>
    <property type="match status" value="1"/>
</dbReference>
<reference evidence="3 4" key="1">
    <citation type="submission" date="2023-10" db="EMBL/GenBank/DDBJ databases">
        <title>Development of a sustainable strategy for remediation of hydrocarbon-contaminated territories based on the waste exchange concept.</title>
        <authorList>
            <person name="Krivoruchko A."/>
        </authorList>
    </citation>
    <scope>NUCLEOTIDE SEQUENCE [LARGE SCALE GENOMIC DNA]</scope>
    <source>
        <strain evidence="3 4">IEGM 1203</strain>
    </source>
</reference>
<evidence type="ECO:0000256" key="1">
    <source>
        <dbReference type="SAM" id="SignalP"/>
    </source>
</evidence>
<organism evidence="3 4">
    <name type="scientific">Rhodococcus globerulus</name>
    <dbReference type="NCBI Taxonomy" id="33008"/>
    <lineage>
        <taxon>Bacteria</taxon>
        <taxon>Bacillati</taxon>
        <taxon>Actinomycetota</taxon>
        <taxon>Actinomycetes</taxon>
        <taxon>Mycobacteriales</taxon>
        <taxon>Nocardiaceae</taxon>
        <taxon>Rhodococcus</taxon>
    </lineage>
</organism>
<evidence type="ECO:0000313" key="3">
    <source>
        <dbReference type="EMBL" id="MDV6271845.1"/>
    </source>
</evidence>
<feature type="signal peptide" evidence="1">
    <location>
        <begin position="1"/>
        <end position="34"/>
    </location>
</feature>
<proteinExistence type="predicted"/>
<dbReference type="RefSeq" id="WP_317546562.1">
    <property type="nucleotide sequence ID" value="NZ_JAWLKB010000109.1"/>
</dbReference>
<accession>A0ABU4C5Y4</accession>
<evidence type="ECO:0000313" key="4">
    <source>
        <dbReference type="Proteomes" id="UP001185927"/>
    </source>
</evidence>
<gene>
    <name evidence="3" type="ORF">R3Q16_35270</name>
</gene>
<protein>
    <submittedName>
        <fullName evidence="3">ABC transporter substrate-binding protein</fullName>
    </submittedName>
</protein>
<dbReference type="Gene3D" id="3.40.190.10">
    <property type="entry name" value="Periplasmic binding protein-like II"/>
    <property type="match status" value="2"/>
</dbReference>
<feature type="non-terminal residue" evidence="3">
    <location>
        <position position="350"/>
    </location>
</feature>
<dbReference type="Proteomes" id="UP001185927">
    <property type="component" value="Unassembled WGS sequence"/>
</dbReference>